<dbReference type="Proteomes" id="UP000708208">
    <property type="component" value="Unassembled WGS sequence"/>
</dbReference>
<dbReference type="EMBL" id="CAJVCH010208131">
    <property type="protein sequence ID" value="CAG7731218.1"/>
    <property type="molecule type" value="Genomic_DNA"/>
</dbReference>
<reference evidence="1" key="1">
    <citation type="submission" date="2021-06" db="EMBL/GenBank/DDBJ databases">
        <authorList>
            <person name="Hodson N. C."/>
            <person name="Mongue J. A."/>
            <person name="Jaron S. K."/>
        </authorList>
    </citation>
    <scope>NUCLEOTIDE SEQUENCE</scope>
</reference>
<sequence length="120" mass="13083">MLTYEFLENEIEVLNVQVDNNEAQVQETVTASAAKAKQHEHFVDEQVIETSSPNSAEKLIPVSTVSKAPTMQQRTPQQVPSSTTLLKTKEVVICTPKGNYLADIPVDADSAKVVIKGSSK</sequence>
<accession>A0A8J2K7T7</accession>
<name>A0A8J2K7T7_9HEXA</name>
<comment type="caution">
    <text evidence="1">The sequence shown here is derived from an EMBL/GenBank/DDBJ whole genome shotgun (WGS) entry which is preliminary data.</text>
</comment>
<organism evidence="1 2">
    <name type="scientific">Allacma fusca</name>
    <dbReference type="NCBI Taxonomy" id="39272"/>
    <lineage>
        <taxon>Eukaryota</taxon>
        <taxon>Metazoa</taxon>
        <taxon>Ecdysozoa</taxon>
        <taxon>Arthropoda</taxon>
        <taxon>Hexapoda</taxon>
        <taxon>Collembola</taxon>
        <taxon>Symphypleona</taxon>
        <taxon>Sminthuridae</taxon>
        <taxon>Allacma</taxon>
    </lineage>
</organism>
<dbReference type="AlphaFoldDB" id="A0A8J2K7T7"/>
<evidence type="ECO:0000313" key="1">
    <source>
        <dbReference type="EMBL" id="CAG7731218.1"/>
    </source>
</evidence>
<gene>
    <name evidence="1" type="ORF">AFUS01_LOCUS19824</name>
</gene>
<feature type="non-terminal residue" evidence="1">
    <location>
        <position position="120"/>
    </location>
</feature>
<keyword evidence="2" id="KW-1185">Reference proteome</keyword>
<evidence type="ECO:0000313" key="2">
    <source>
        <dbReference type="Proteomes" id="UP000708208"/>
    </source>
</evidence>
<proteinExistence type="predicted"/>
<protein>
    <submittedName>
        <fullName evidence="1">Uncharacterized protein</fullName>
    </submittedName>
</protein>